<keyword evidence="3" id="KW-0963">Cytoplasm</keyword>
<dbReference type="PANTHER" id="PTHR10233">
    <property type="entry name" value="TRANSLATION INITIATION FACTOR EIF-2B"/>
    <property type="match status" value="1"/>
</dbReference>
<feature type="compositionally biased region" description="Basic and acidic residues" evidence="10">
    <location>
        <begin position="241"/>
        <end position="250"/>
    </location>
</feature>
<protein>
    <recommendedName>
        <fullName evidence="6">Translation initiation factor eIF2B subunit delta</fullName>
    </recommendedName>
    <alternativeName>
        <fullName evidence="7">eIF2B GDP-GTP exchange factor subunit delta</fullName>
    </alternativeName>
</protein>
<proteinExistence type="inferred from homology"/>
<comment type="similarity">
    <text evidence="2 9">Belongs to the eIF-2B alpha/beta/delta subunits family.</text>
</comment>
<keyword evidence="12" id="KW-1185">Reference proteome</keyword>
<dbReference type="InterPro" id="IPR042529">
    <property type="entry name" value="IF_2B-like_C"/>
</dbReference>
<dbReference type="InterPro" id="IPR000649">
    <property type="entry name" value="IF-2B-related"/>
</dbReference>
<dbReference type="Pfam" id="PF01008">
    <property type="entry name" value="IF-2B"/>
    <property type="match status" value="1"/>
</dbReference>
<keyword evidence="4" id="KW-0396">Initiation factor</keyword>
<feature type="compositionally biased region" description="Basic and acidic residues" evidence="10">
    <location>
        <begin position="365"/>
        <end position="379"/>
    </location>
</feature>
<dbReference type="PANTHER" id="PTHR10233:SF14">
    <property type="entry name" value="TRANSLATION INITIATION FACTOR EIF-2B SUBUNIT DELTA"/>
    <property type="match status" value="1"/>
</dbReference>
<evidence type="ECO:0000256" key="3">
    <source>
        <dbReference type="ARBA" id="ARBA00022490"/>
    </source>
</evidence>
<evidence type="ECO:0000256" key="10">
    <source>
        <dbReference type="SAM" id="MobiDB-lite"/>
    </source>
</evidence>
<feature type="compositionally biased region" description="Polar residues" evidence="10">
    <location>
        <begin position="178"/>
        <end position="197"/>
    </location>
</feature>
<comment type="subcellular location">
    <subcellularLocation>
        <location evidence="1">Cytoplasm</location>
        <location evidence="1">Cytosol</location>
    </subcellularLocation>
</comment>
<evidence type="ECO:0000313" key="12">
    <source>
        <dbReference type="Proteomes" id="UP001497392"/>
    </source>
</evidence>
<feature type="compositionally biased region" description="Low complexity" evidence="10">
    <location>
        <begin position="160"/>
        <end position="172"/>
    </location>
</feature>
<evidence type="ECO:0000256" key="4">
    <source>
        <dbReference type="ARBA" id="ARBA00022540"/>
    </source>
</evidence>
<accession>A0ABP1G4G3</accession>
<feature type="compositionally biased region" description="Low complexity" evidence="10">
    <location>
        <begin position="213"/>
        <end position="224"/>
    </location>
</feature>
<name>A0ABP1G4G3_9CHLO</name>
<evidence type="ECO:0000256" key="2">
    <source>
        <dbReference type="ARBA" id="ARBA00007251"/>
    </source>
</evidence>
<gene>
    <name evidence="11" type="primary">g9915</name>
    <name evidence="11" type="ORF">VP750_LOCUS8928</name>
</gene>
<sequence>MDRRRTSIDPSGSQAPPKKIVGFHVEGVAPSPVPHAGLLSDSELQAGQISGSPNPVIIPPSFQTDSPLTARGGPFSPHAVGSAPTHDPVVSMERPSAPKHVQNPGRIGLTPTQSLPPPKEGQEKPGVEASMRGARERVHSHLSRTSAPMLRSDQPWQARATPSAPTTPLTSPVHPDSSESTGQSLGMSMTSRRSQSLGGKLASHGSEETWDRAAASAAVASTASMGLPPAGQPSRGAADVSSKEVEDRSDAGQGSMTVQPHAPVTAATPLPEPVLTSGRQPSKHGTAPSQPATPSAKPSSSSAAPVKQQPASKPAQQPSQGSEQPNRGPKPTNRAERRAVQEAQKAAKAQARAGEAGKAGGGPAKKSEPVAKKPAEVDSKPAVSAPSKSKHGRKLQKEQQSANHALQLFSHLQQYREVSTDSVLTESEFAGKVHPTILRLGLGYANGTIRGSNARAVALLTALSQMFQEYTTPEGKVLSRDLTHQLNTAIQFLVECRPLSVSMGNAIKYVKLQVSSVDPGTPQEEAKKALVEKVDTYIQEKIVFADDMLVRNAVAKIDDGDIILTYGYSSIVFSIFMQAQKEGKRFKVVVADARPHLEGKVLRQRLIKRGIACTYVLLNGLACVIREVSKVFMGAASVLSNGTVMSRVGSASVAMLASAQRLPVLVCCETYKFHERVQLDSITQNELGNPDDMVSVPLKPEITTLKEWRSLPYLGVLNLIYDAMPADFVTLIVTEFGLIPPTSVPVILREYRQEPAL</sequence>
<reference evidence="11 12" key="1">
    <citation type="submission" date="2024-06" db="EMBL/GenBank/DDBJ databases">
        <authorList>
            <person name="Kraege A."/>
            <person name="Thomma B."/>
        </authorList>
    </citation>
    <scope>NUCLEOTIDE SEQUENCE [LARGE SCALE GENOMIC DNA]</scope>
</reference>
<feature type="region of interest" description="Disordered" evidence="10">
    <location>
        <begin position="32"/>
        <end position="401"/>
    </location>
</feature>
<dbReference type="InterPro" id="IPR027363">
    <property type="entry name" value="M1Pi_N"/>
</dbReference>
<evidence type="ECO:0000256" key="6">
    <source>
        <dbReference type="ARBA" id="ARBA00044147"/>
    </source>
</evidence>
<evidence type="ECO:0000256" key="9">
    <source>
        <dbReference type="RuleBase" id="RU003814"/>
    </source>
</evidence>
<evidence type="ECO:0000256" key="7">
    <source>
        <dbReference type="ARBA" id="ARBA00044356"/>
    </source>
</evidence>
<dbReference type="EMBL" id="CAXHTA020000016">
    <property type="protein sequence ID" value="CAL5227022.1"/>
    <property type="molecule type" value="Genomic_DNA"/>
</dbReference>
<feature type="compositionally biased region" description="Polar residues" evidence="10">
    <location>
        <begin position="42"/>
        <end position="53"/>
    </location>
</feature>
<evidence type="ECO:0000256" key="5">
    <source>
        <dbReference type="ARBA" id="ARBA00022917"/>
    </source>
</evidence>
<feature type="compositionally biased region" description="Low complexity" evidence="10">
    <location>
        <begin position="341"/>
        <end position="356"/>
    </location>
</feature>
<evidence type="ECO:0000256" key="1">
    <source>
        <dbReference type="ARBA" id="ARBA00004514"/>
    </source>
</evidence>
<feature type="compositionally biased region" description="Low complexity" evidence="10">
    <location>
        <begin position="286"/>
        <end position="320"/>
    </location>
</feature>
<evidence type="ECO:0000313" key="11">
    <source>
        <dbReference type="EMBL" id="CAL5227022.1"/>
    </source>
</evidence>
<dbReference type="Gene3D" id="3.40.50.10470">
    <property type="entry name" value="Translation initiation factor eif-2b, domain 2"/>
    <property type="match status" value="1"/>
</dbReference>
<comment type="subunit">
    <text evidence="8">Component of the translation initiation factor 2B (eIF2B) complex which is a heterodecamer of two sets of five different subunits: alpha, beta, gamma, delta and epsilon. Subunits alpha, beta and delta comprise a regulatory subcomplex and subunits epsilon and gamma comprise a catalytic subcomplex. Within the complex, the hexameric regulatory complex resides at the center, with the two heterodimeric catalytic subcomplexes bound on opposite sides.</text>
</comment>
<evidence type="ECO:0000256" key="8">
    <source>
        <dbReference type="ARBA" id="ARBA00046432"/>
    </source>
</evidence>
<dbReference type="SUPFAM" id="SSF100950">
    <property type="entry name" value="NagB/RpiA/CoA transferase-like"/>
    <property type="match status" value="1"/>
</dbReference>
<keyword evidence="5" id="KW-0648">Protein biosynthesis</keyword>
<comment type="caution">
    <text evidence="11">The sequence shown here is derived from an EMBL/GenBank/DDBJ whole genome shotgun (WGS) entry which is preliminary data.</text>
</comment>
<dbReference type="InterPro" id="IPR037171">
    <property type="entry name" value="NagB/RpiA_transferase-like"/>
</dbReference>
<organism evidence="11 12">
    <name type="scientific">Coccomyxa viridis</name>
    <dbReference type="NCBI Taxonomy" id="1274662"/>
    <lineage>
        <taxon>Eukaryota</taxon>
        <taxon>Viridiplantae</taxon>
        <taxon>Chlorophyta</taxon>
        <taxon>core chlorophytes</taxon>
        <taxon>Trebouxiophyceae</taxon>
        <taxon>Trebouxiophyceae incertae sedis</taxon>
        <taxon>Coccomyxaceae</taxon>
        <taxon>Coccomyxa</taxon>
    </lineage>
</organism>
<dbReference type="Proteomes" id="UP001497392">
    <property type="component" value="Unassembled WGS sequence"/>
</dbReference>
<dbReference type="Gene3D" id="1.20.120.420">
    <property type="entry name" value="translation initiation factor eif-2b, domain 1"/>
    <property type="match status" value="1"/>
</dbReference>